<dbReference type="EMBL" id="NETL01000021">
    <property type="protein sequence ID" value="OTN66997.1"/>
    <property type="molecule type" value="Genomic_DNA"/>
</dbReference>
<comment type="caution">
    <text evidence="3">The sequence shown here is derived from an EMBL/GenBank/DDBJ whole genome shotgun (WGS) entry which is preliminary data.</text>
</comment>
<sequence>MEKGQFYLKEQLENDEFNRSIQDQYKRRFGVVTKNDEHMEEASVDSSSKRDTLSQPKKPPFQHYVSPFIELGKRFYLTLTIFYEPKLIHMSILLTTLWAFKSIKCINQLLVHKYGDLHYQITRPDSLRSRYKAFKVLALGGSVLPGCFIGFTLYDFYWGGTKSVLIPNNEGGSAARSGSPLIPYTLRRDISRKMRLLKEKTLFFAKDLAENNNLKRLSTEYHKGLDRRLHGLSGKKGPME</sequence>
<feature type="transmembrane region" description="Helical" evidence="2">
    <location>
        <begin position="136"/>
        <end position="158"/>
    </location>
</feature>
<dbReference type="OrthoDB" id="345965at2759"/>
<evidence type="ECO:0000256" key="1">
    <source>
        <dbReference type="SAM" id="MobiDB-lite"/>
    </source>
</evidence>
<accession>A0A1Y3DW52</accession>
<dbReference type="eggNOG" id="ENOG502SWJA">
    <property type="taxonomic scope" value="Eukaryota"/>
</dbReference>
<feature type="region of interest" description="Disordered" evidence="1">
    <location>
        <begin position="38"/>
        <end position="58"/>
    </location>
</feature>
<dbReference type="OMA" id="EYHTNIN"/>
<dbReference type="AlphaFoldDB" id="A0A1Y3DW52"/>
<keyword evidence="2" id="KW-0812">Transmembrane</keyword>
<feature type="compositionally biased region" description="Basic and acidic residues" evidence="1">
    <location>
        <begin position="38"/>
        <end position="52"/>
    </location>
</feature>
<dbReference type="VEuPathDB" id="PlasmoDB:PKNOH_S07457200"/>
<organism evidence="3 4">
    <name type="scientific">Plasmodium knowlesi</name>
    <dbReference type="NCBI Taxonomy" id="5850"/>
    <lineage>
        <taxon>Eukaryota</taxon>
        <taxon>Sar</taxon>
        <taxon>Alveolata</taxon>
        <taxon>Apicomplexa</taxon>
        <taxon>Aconoidasida</taxon>
        <taxon>Haemosporida</taxon>
        <taxon>Plasmodiidae</taxon>
        <taxon>Plasmodium</taxon>
        <taxon>Plasmodium (Plasmodium)</taxon>
    </lineage>
</organism>
<protein>
    <submittedName>
        <fullName evidence="3">Uncharacterized protein</fullName>
    </submittedName>
</protein>
<keyword evidence="2" id="KW-0472">Membrane</keyword>
<dbReference type="Proteomes" id="UP000195012">
    <property type="component" value="Unassembled WGS sequence"/>
</dbReference>
<dbReference type="VEuPathDB" id="PlasmoDB:PKA1H_100024300"/>
<dbReference type="VEuPathDB" id="PlasmoDB:PKNH_1019200"/>
<gene>
    <name evidence="3" type="ORF">PKNOH_S07457200</name>
</gene>
<evidence type="ECO:0000313" key="4">
    <source>
        <dbReference type="Proteomes" id="UP000195012"/>
    </source>
</evidence>
<keyword evidence="2" id="KW-1133">Transmembrane helix</keyword>
<evidence type="ECO:0000256" key="2">
    <source>
        <dbReference type="SAM" id="Phobius"/>
    </source>
</evidence>
<name>A0A1Y3DW52_PLAKN</name>
<reference evidence="3 4" key="1">
    <citation type="submission" date="2017-05" db="EMBL/GenBank/DDBJ databases">
        <title>PacBio assembly of a Plasmodium knowlesi genome sequence with Hi-C correction and manual annotation of the SICAvar gene family.</title>
        <authorList>
            <person name="Lapp S.A."/>
            <person name="Geraldo J.A."/>
            <person name="Chien J.-T."/>
            <person name="Ay F."/>
            <person name="Pakala S.B."/>
            <person name="Batugedara G."/>
            <person name="Humphrey J.C."/>
            <person name="Debarry J.D."/>
            <person name="Le Roch K.G."/>
            <person name="Galinski M.R."/>
            <person name="Kissinger J.C."/>
        </authorList>
    </citation>
    <scope>NUCLEOTIDE SEQUENCE [LARGE SCALE GENOMIC DNA]</scope>
    <source>
        <strain evidence="4">Malayan Strain Pk1 (A+)</strain>
    </source>
</reference>
<proteinExistence type="predicted"/>
<evidence type="ECO:0000313" key="3">
    <source>
        <dbReference type="EMBL" id="OTN66997.1"/>
    </source>
</evidence>